<evidence type="ECO:0000256" key="9">
    <source>
        <dbReference type="RuleBase" id="RU003942"/>
    </source>
</evidence>
<evidence type="ECO:0000313" key="12">
    <source>
        <dbReference type="Proteomes" id="UP000283734"/>
    </source>
</evidence>
<dbReference type="GO" id="GO:1990961">
    <property type="term" value="P:xenobiotic detoxification by transmembrane export across the plasma membrane"/>
    <property type="evidence" value="ECO:0007669"/>
    <property type="project" value="UniProtKB-ARBA"/>
</dbReference>
<keyword evidence="2" id="KW-0813">Transport</keyword>
<dbReference type="GO" id="GO:0005886">
    <property type="term" value="C:plasma membrane"/>
    <property type="evidence" value="ECO:0007669"/>
    <property type="project" value="UniProtKB-SubCell"/>
</dbReference>
<evidence type="ECO:0000313" key="11">
    <source>
        <dbReference type="EMBL" id="RJG18241.1"/>
    </source>
</evidence>
<keyword evidence="3" id="KW-1003">Cell membrane</keyword>
<keyword evidence="6 10" id="KW-0472">Membrane</keyword>
<organism evidence="11 12">
    <name type="scientific">Alcanivorax profundi</name>
    <dbReference type="NCBI Taxonomy" id="2338368"/>
    <lineage>
        <taxon>Bacteria</taxon>
        <taxon>Pseudomonadati</taxon>
        <taxon>Pseudomonadota</taxon>
        <taxon>Gammaproteobacteria</taxon>
        <taxon>Oceanospirillales</taxon>
        <taxon>Alcanivoracaceae</taxon>
        <taxon>Alcanivorax</taxon>
    </lineage>
</organism>
<dbReference type="Gene3D" id="1.10.3730.20">
    <property type="match status" value="1"/>
</dbReference>
<comment type="subcellular location">
    <subcellularLocation>
        <location evidence="1 9">Cell membrane</location>
        <topology evidence="1 9">Multi-pass membrane protein</topology>
    </subcellularLocation>
</comment>
<keyword evidence="12" id="KW-1185">Reference proteome</keyword>
<dbReference type="EMBL" id="QYYA01000002">
    <property type="protein sequence ID" value="RJG18241.1"/>
    <property type="molecule type" value="Genomic_DNA"/>
</dbReference>
<name>A0A418XZ04_9GAMM</name>
<comment type="caution">
    <text evidence="11">The sequence shown here is derived from an EMBL/GenBank/DDBJ whole genome shotgun (WGS) entry which is preliminary data.</text>
</comment>
<feature type="transmembrane region" description="Helical" evidence="10">
    <location>
        <begin position="29"/>
        <end position="48"/>
    </location>
</feature>
<feature type="transmembrane region" description="Helical" evidence="10">
    <location>
        <begin position="60"/>
        <end position="80"/>
    </location>
</feature>
<evidence type="ECO:0000256" key="8">
    <source>
        <dbReference type="ARBA" id="ARBA00039168"/>
    </source>
</evidence>
<keyword evidence="4 9" id="KW-0812">Transmembrane</keyword>
<evidence type="ECO:0000256" key="7">
    <source>
        <dbReference type="ARBA" id="ARBA00038151"/>
    </source>
</evidence>
<dbReference type="RefSeq" id="WP_119917762.1">
    <property type="nucleotide sequence ID" value="NZ_QYYA01000002.1"/>
</dbReference>
<evidence type="ECO:0000256" key="10">
    <source>
        <dbReference type="SAM" id="Phobius"/>
    </source>
</evidence>
<dbReference type="InterPro" id="IPR045324">
    <property type="entry name" value="Small_multidrug_res"/>
</dbReference>
<dbReference type="PANTHER" id="PTHR30561">
    <property type="entry name" value="SMR FAMILY PROTON-DEPENDENT DRUG EFFLUX TRANSPORTER SUGE"/>
    <property type="match status" value="1"/>
</dbReference>
<dbReference type="InterPro" id="IPR000390">
    <property type="entry name" value="Small_drug/metabolite_transptr"/>
</dbReference>
<evidence type="ECO:0000256" key="6">
    <source>
        <dbReference type="ARBA" id="ARBA00023136"/>
    </source>
</evidence>
<evidence type="ECO:0000256" key="1">
    <source>
        <dbReference type="ARBA" id="ARBA00004651"/>
    </source>
</evidence>
<gene>
    <name evidence="11" type="ORF">D4A39_07130</name>
</gene>
<dbReference type="SUPFAM" id="SSF103481">
    <property type="entry name" value="Multidrug resistance efflux transporter EmrE"/>
    <property type="match status" value="1"/>
</dbReference>
<dbReference type="Proteomes" id="UP000283734">
    <property type="component" value="Unassembled WGS sequence"/>
</dbReference>
<evidence type="ECO:0000256" key="4">
    <source>
        <dbReference type="ARBA" id="ARBA00022692"/>
    </source>
</evidence>
<dbReference type="PANTHER" id="PTHR30561:SF0">
    <property type="entry name" value="GUANIDINIUM EXPORTER"/>
    <property type="match status" value="1"/>
</dbReference>
<protein>
    <recommendedName>
        <fullName evidence="8">Guanidinium exporter</fullName>
    </recommendedName>
</protein>
<evidence type="ECO:0000256" key="2">
    <source>
        <dbReference type="ARBA" id="ARBA00022448"/>
    </source>
</evidence>
<dbReference type="Pfam" id="PF00893">
    <property type="entry name" value="Multi_Drug_Res"/>
    <property type="match status" value="1"/>
</dbReference>
<evidence type="ECO:0000256" key="5">
    <source>
        <dbReference type="ARBA" id="ARBA00022989"/>
    </source>
</evidence>
<comment type="similarity">
    <text evidence="7">Belongs to the drug/metabolite transporter (DMT) superfamily. Small multidrug resistance (SMR) (TC 2.A.7.1) family. Gdx/SugE subfamily.</text>
</comment>
<dbReference type="GO" id="GO:0022857">
    <property type="term" value="F:transmembrane transporter activity"/>
    <property type="evidence" value="ECO:0007669"/>
    <property type="project" value="InterPro"/>
</dbReference>
<sequence length="109" mass="11625">MNLYWVVLLLAVIVEIAWALSLKWIQMNPGVASIGTSLVLTGLNMLMLSYAMRGIPVGTAYAVWTGLGAVGITVIGIVWLKDPAQLSRLLFMGLIIVGVVGLKLTARSA</sequence>
<evidence type="ECO:0000256" key="3">
    <source>
        <dbReference type="ARBA" id="ARBA00022475"/>
    </source>
</evidence>
<feature type="transmembrane region" description="Helical" evidence="10">
    <location>
        <begin position="86"/>
        <end position="106"/>
    </location>
</feature>
<keyword evidence="5 10" id="KW-1133">Transmembrane helix</keyword>
<proteinExistence type="inferred from homology"/>
<accession>A0A418XZ04</accession>
<dbReference type="OrthoDB" id="9808638at2"/>
<reference evidence="11 12" key="1">
    <citation type="submission" date="2018-09" db="EMBL/GenBank/DDBJ databases">
        <title>Alcanivorax profundi sp. nov., isolated from 1000 m-depth seawater of the Mariana Trench.</title>
        <authorList>
            <person name="Liu J."/>
        </authorList>
    </citation>
    <scope>NUCLEOTIDE SEQUENCE [LARGE SCALE GENOMIC DNA]</scope>
    <source>
        <strain evidence="11 12">MTEO17</strain>
    </source>
</reference>
<dbReference type="InterPro" id="IPR037185">
    <property type="entry name" value="EmrE-like"/>
</dbReference>
<dbReference type="AlphaFoldDB" id="A0A418XZ04"/>
<dbReference type="FunFam" id="1.10.3730.20:FF:000001">
    <property type="entry name" value="Quaternary ammonium compound resistance transporter SugE"/>
    <property type="match status" value="1"/>
</dbReference>